<dbReference type="Gene3D" id="1.10.1670.10">
    <property type="entry name" value="Helix-hairpin-Helix base-excision DNA repair enzymes (C-terminal)"/>
    <property type="match status" value="1"/>
</dbReference>
<evidence type="ECO:0000256" key="9">
    <source>
        <dbReference type="ARBA" id="ARBA00023004"/>
    </source>
</evidence>
<keyword evidence="11" id="KW-0234">DNA repair</keyword>
<accession>A0A4P9WMM6</accession>
<reference evidence="17" key="1">
    <citation type="journal article" date="2018" name="Nat. Microbiol.">
        <title>Leveraging single-cell genomics to expand the fungal tree of life.</title>
        <authorList>
            <person name="Ahrendt S.R."/>
            <person name="Quandt C.A."/>
            <person name="Ciobanu D."/>
            <person name="Clum A."/>
            <person name="Salamov A."/>
            <person name="Andreopoulos B."/>
            <person name="Cheng J.F."/>
            <person name="Woyke T."/>
            <person name="Pelin A."/>
            <person name="Henrissat B."/>
            <person name="Reynolds N.K."/>
            <person name="Benny G.L."/>
            <person name="Smith M.E."/>
            <person name="James T.Y."/>
            <person name="Grigoriev I.V."/>
        </authorList>
    </citation>
    <scope>NUCLEOTIDE SEQUENCE [LARGE SCALE GENOMIC DNA]</scope>
</reference>
<dbReference type="SMART" id="SM00525">
    <property type="entry name" value="FES"/>
    <property type="match status" value="1"/>
</dbReference>
<dbReference type="InterPro" id="IPR003651">
    <property type="entry name" value="Endonuclease3_FeS-loop_motif"/>
</dbReference>
<name>A0A4P9WMM6_9FUNG</name>
<dbReference type="EMBL" id="KZ994223">
    <property type="protein sequence ID" value="RKO93485.1"/>
    <property type="molecule type" value="Genomic_DNA"/>
</dbReference>
<feature type="non-terminal residue" evidence="16">
    <location>
        <position position="229"/>
    </location>
</feature>
<keyword evidence="6" id="KW-0227">DNA damage</keyword>
<dbReference type="InterPro" id="IPR030841">
    <property type="entry name" value="NTH1"/>
</dbReference>
<evidence type="ECO:0000313" key="17">
    <source>
        <dbReference type="Proteomes" id="UP000269721"/>
    </source>
</evidence>
<evidence type="ECO:0000256" key="12">
    <source>
        <dbReference type="ARBA" id="ARBA00023239"/>
    </source>
</evidence>
<keyword evidence="17" id="KW-1185">Reference proteome</keyword>
<keyword evidence="5" id="KW-0479">Metal-binding</keyword>
<organism evidence="16 17">
    <name type="scientific">Blyttiomyces helicus</name>
    <dbReference type="NCBI Taxonomy" id="388810"/>
    <lineage>
        <taxon>Eukaryota</taxon>
        <taxon>Fungi</taxon>
        <taxon>Fungi incertae sedis</taxon>
        <taxon>Chytridiomycota</taxon>
        <taxon>Chytridiomycota incertae sedis</taxon>
        <taxon>Chytridiomycetes</taxon>
        <taxon>Chytridiomycetes incertae sedis</taxon>
        <taxon>Blyttiomyces</taxon>
    </lineage>
</organism>
<dbReference type="Proteomes" id="UP000269721">
    <property type="component" value="Unassembled WGS sequence"/>
</dbReference>
<evidence type="ECO:0000259" key="15">
    <source>
        <dbReference type="SMART" id="SM00478"/>
    </source>
</evidence>
<evidence type="ECO:0000256" key="6">
    <source>
        <dbReference type="ARBA" id="ARBA00022763"/>
    </source>
</evidence>
<dbReference type="InterPro" id="IPR023170">
    <property type="entry name" value="HhH_base_excis_C"/>
</dbReference>
<protein>
    <recommendedName>
        <fullName evidence="3">DNA-(apurinic or apyrimidinic site) lyase</fullName>
        <ecNumber evidence="3">4.2.99.18</ecNumber>
    </recommendedName>
</protein>
<evidence type="ECO:0000256" key="13">
    <source>
        <dbReference type="ARBA" id="ARBA00023295"/>
    </source>
</evidence>
<dbReference type="GO" id="GO:0003677">
    <property type="term" value="F:DNA binding"/>
    <property type="evidence" value="ECO:0007669"/>
    <property type="project" value="InterPro"/>
</dbReference>
<dbReference type="PROSITE" id="PS01155">
    <property type="entry name" value="ENDONUCLEASE_III_2"/>
    <property type="match status" value="1"/>
</dbReference>
<keyword evidence="13" id="KW-0326">Glycosidase</keyword>
<dbReference type="FunFam" id="1.10.340.30:FF:000005">
    <property type="entry name" value="Endonuclease III-like protein 1"/>
    <property type="match status" value="1"/>
</dbReference>
<keyword evidence="8" id="KW-0809">Transit peptide</keyword>
<dbReference type="PANTHER" id="PTHR43286:SF1">
    <property type="entry name" value="ENDONUCLEASE III-LIKE PROTEIN 1"/>
    <property type="match status" value="1"/>
</dbReference>
<dbReference type="InterPro" id="IPR011257">
    <property type="entry name" value="DNA_glycosylase"/>
</dbReference>
<dbReference type="GO" id="GO:0006289">
    <property type="term" value="P:nucleotide-excision repair"/>
    <property type="evidence" value="ECO:0007669"/>
    <property type="project" value="TreeGrafter"/>
</dbReference>
<comment type="cofactor">
    <cofactor evidence="1">
        <name>[4Fe-4S] cluster</name>
        <dbReference type="ChEBI" id="CHEBI:49883"/>
    </cofactor>
</comment>
<evidence type="ECO:0000256" key="2">
    <source>
        <dbReference type="ARBA" id="ARBA00008343"/>
    </source>
</evidence>
<dbReference type="InterPro" id="IPR000445">
    <property type="entry name" value="HhH_motif"/>
</dbReference>
<evidence type="ECO:0000256" key="1">
    <source>
        <dbReference type="ARBA" id="ARBA00001966"/>
    </source>
</evidence>
<sequence>KREAPANWRETWDGIEAFRKANVADVDTMGCGILASQLEPKVYRYQTLVALQLSSQTKDSVLAPCIAQLQAHKPGGLTVDSVLAMDTEVLHNYIRTIGFHNKKTVTLKETAKILKERYDGDIPPTLEELMELPGVGPKMAYLCMQHAWNKSLGIGVDVHVHRISNRMGWVKTGKAQENITRMELEDWLPAERWGPVNTLLVGFGQTLCRPIGPKCHECPVKDLCPKIGV</sequence>
<dbReference type="PANTHER" id="PTHR43286">
    <property type="entry name" value="ENDONUCLEASE III-LIKE PROTEIN 1"/>
    <property type="match status" value="1"/>
</dbReference>
<comment type="catalytic activity">
    <reaction evidence="14">
        <text>2'-deoxyribonucleotide-(2'-deoxyribose 5'-phosphate)-2'-deoxyribonucleotide-DNA = a 3'-end 2'-deoxyribonucleotide-(2,3-dehydro-2,3-deoxyribose 5'-phosphate)-DNA + a 5'-end 5'-phospho-2'-deoxyribonucleoside-DNA + H(+)</text>
        <dbReference type="Rhea" id="RHEA:66592"/>
        <dbReference type="Rhea" id="RHEA-COMP:13180"/>
        <dbReference type="Rhea" id="RHEA-COMP:16897"/>
        <dbReference type="Rhea" id="RHEA-COMP:17067"/>
        <dbReference type="ChEBI" id="CHEBI:15378"/>
        <dbReference type="ChEBI" id="CHEBI:136412"/>
        <dbReference type="ChEBI" id="CHEBI:157695"/>
        <dbReference type="ChEBI" id="CHEBI:167181"/>
        <dbReference type="EC" id="4.2.99.18"/>
    </reaction>
</comment>
<gene>
    <name evidence="16" type="ORF">BDK51DRAFT_13903</name>
</gene>
<evidence type="ECO:0000256" key="4">
    <source>
        <dbReference type="ARBA" id="ARBA00022485"/>
    </source>
</evidence>
<keyword evidence="7" id="KW-0378">Hydrolase</keyword>
<keyword evidence="10" id="KW-0411">Iron-sulfur</keyword>
<dbReference type="GO" id="GO:0046872">
    <property type="term" value="F:metal ion binding"/>
    <property type="evidence" value="ECO:0007669"/>
    <property type="project" value="UniProtKB-KW"/>
</dbReference>
<dbReference type="SUPFAM" id="SSF48150">
    <property type="entry name" value="DNA-glycosylase"/>
    <property type="match status" value="1"/>
</dbReference>
<evidence type="ECO:0000256" key="8">
    <source>
        <dbReference type="ARBA" id="ARBA00022946"/>
    </source>
</evidence>
<dbReference type="PIRSF" id="PIRSF001435">
    <property type="entry name" value="Nth"/>
    <property type="match status" value="1"/>
</dbReference>
<proteinExistence type="inferred from homology"/>
<evidence type="ECO:0000256" key="10">
    <source>
        <dbReference type="ARBA" id="ARBA00023014"/>
    </source>
</evidence>
<evidence type="ECO:0000256" key="14">
    <source>
        <dbReference type="ARBA" id="ARBA00044632"/>
    </source>
</evidence>
<feature type="non-terminal residue" evidence="16">
    <location>
        <position position="1"/>
    </location>
</feature>
<evidence type="ECO:0000256" key="11">
    <source>
        <dbReference type="ARBA" id="ARBA00023204"/>
    </source>
</evidence>
<keyword evidence="9" id="KW-0408">Iron</keyword>
<evidence type="ECO:0000313" key="16">
    <source>
        <dbReference type="EMBL" id="RKO93485.1"/>
    </source>
</evidence>
<keyword evidence="4" id="KW-0004">4Fe-4S</keyword>
<dbReference type="CDD" id="cd00056">
    <property type="entry name" value="ENDO3c"/>
    <property type="match status" value="1"/>
</dbReference>
<dbReference type="GO" id="GO:0140078">
    <property type="term" value="F:class I DNA-(apurinic or apyrimidinic site) endonuclease activity"/>
    <property type="evidence" value="ECO:0007669"/>
    <property type="project" value="UniProtKB-EC"/>
</dbReference>
<comment type="similarity">
    <text evidence="2">Belongs to the Nth/MutY family.</text>
</comment>
<dbReference type="Pfam" id="PF00730">
    <property type="entry name" value="HhH-GPD"/>
    <property type="match status" value="1"/>
</dbReference>
<dbReference type="HAMAP" id="MF_03183">
    <property type="entry name" value="Endonuclease_III_Nth"/>
    <property type="match status" value="1"/>
</dbReference>
<evidence type="ECO:0000256" key="3">
    <source>
        <dbReference type="ARBA" id="ARBA00012720"/>
    </source>
</evidence>
<dbReference type="InterPro" id="IPR004036">
    <property type="entry name" value="Endonuclease-III-like_CS2"/>
</dbReference>
<dbReference type="GO" id="GO:0005634">
    <property type="term" value="C:nucleus"/>
    <property type="evidence" value="ECO:0007669"/>
    <property type="project" value="InterPro"/>
</dbReference>
<dbReference type="OrthoDB" id="2099276at2759"/>
<dbReference type="InterPro" id="IPR003265">
    <property type="entry name" value="HhH-GPD_domain"/>
</dbReference>
<dbReference type="GO" id="GO:0000703">
    <property type="term" value="F:oxidized pyrimidine nucleobase lesion DNA N-glycosylase activity"/>
    <property type="evidence" value="ECO:0007669"/>
    <property type="project" value="TreeGrafter"/>
</dbReference>
<dbReference type="GO" id="GO:0051539">
    <property type="term" value="F:4 iron, 4 sulfur cluster binding"/>
    <property type="evidence" value="ECO:0007669"/>
    <property type="project" value="UniProtKB-KW"/>
</dbReference>
<dbReference type="GO" id="GO:0006285">
    <property type="term" value="P:base-excision repair, AP site formation"/>
    <property type="evidence" value="ECO:0007669"/>
    <property type="project" value="InterPro"/>
</dbReference>
<dbReference type="EC" id="4.2.99.18" evidence="3"/>
<dbReference type="AlphaFoldDB" id="A0A4P9WMM6"/>
<feature type="domain" description="HhH-GPD" evidence="15">
    <location>
        <begin position="53"/>
        <end position="206"/>
    </location>
</feature>
<evidence type="ECO:0000256" key="5">
    <source>
        <dbReference type="ARBA" id="ARBA00022723"/>
    </source>
</evidence>
<dbReference type="Pfam" id="PF00633">
    <property type="entry name" value="HHH"/>
    <property type="match status" value="1"/>
</dbReference>
<keyword evidence="12" id="KW-0456">Lyase</keyword>
<dbReference type="SMART" id="SM00478">
    <property type="entry name" value="ENDO3c"/>
    <property type="match status" value="1"/>
</dbReference>
<evidence type="ECO:0000256" key="7">
    <source>
        <dbReference type="ARBA" id="ARBA00022801"/>
    </source>
</evidence>
<dbReference type="Gene3D" id="1.10.340.30">
    <property type="entry name" value="Hypothetical protein, domain 2"/>
    <property type="match status" value="1"/>
</dbReference>